<evidence type="ECO:0000313" key="2">
    <source>
        <dbReference type="Proteomes" id="UP000004848"/>
    </source>
</evidence>
<accession>A0NW63</accession>
<evidence type="ECO:0008006" key="3">
    <source>
        <dbReference type="Google" id="ProtNLM"/>
    </source>
</evidence>
<gene>
    <name evidence="1" type="ORF">SIAM614_15582</name>
</gene>
<dbReference type="Proteomes" id="UP000004848">
    <property type="component" value="Unassembled WGS sequence"/>
</dbReference>
<name>A0NW63_ROSAI</name>
<dbReference type="AlphaFoldDB" id="A0NW63"/>
<evidence type="ECO:0000313" key="1">
    <source>
        <dbReference type="EMBL" id="EAV42779.1"/>
    </source>
</evidence>
<comment type="caution">
    <text evidence="1">The sequence shown here is derived from an EMBL/GenBank/DDBJ whole genome shotgun (WGS) entry which is preliminary data.</text>
</comment>
<dbReference type="eggNOG" id="COG4249">
    <property type="taxonomic scope" value="Bacteria"/>
</dbReference>
<proteinExistence type="predicted"/>
<organism evidence="1 2">
    <name type="scientific">Roseibium aggregatum (strain ATCC 25650 / DSM 13394 / JCM 20685 / NBRC 16684 / NCIMB 2208 / IAM 12614 / B1)</name>
    <name type="common">Stappia aggregata</name>
    <dbReference type="NCBI Taxonomy" id="384765"/>
    <lineage>
        <taxon>Bacteria</taxon>
        <taxon>Pseudomonadati</taxon>
        <taxon>Pseudomonadota</taxon>
        <taxon>Alphaproteobacteria</taxon>
        <taxon>Hyphomicrobiales</taxon>
        <taxon>Stappiaceae</taxon>
        <taxon>Roseibium</taxon>
    </lineage>
</organism>
<sequence length="562" mass="62775">MKEWAERSGYRTTILTDDGKVSVTVSRIRTALLELLPENDIVNAFVLHFAGHGYRAGAEQNMWLPSDWNTELRAISVEGLKKRLYGHGIENLTILSDACRSLPSSVDIADLSQDSVLPRGPYDPSFPIIDRFNAVTDGREAYMLPGDENAPARCIFSSVLLEGLSGHHDEAFDKYVSDCVTSESLDLFSKTRMKEISELYRLKCAPENTVGTPRDHFIYFRRDNPGNGDAATLRWPAPPETPSAPSAGAEILKHAPPLKDEALFELAPAPPNERQPQDIRQSFRLGREYTNDDVNLVILGPTPTRIWTTEHAADTGNKVRSSEYKVEVSPQSTTQILVEFNDGIFASAVVYDQLLTVLSRDEHGVIGWACASRWTEAQPQINSSIDAISNLQAGSLSADQVDNIAAQLREMKHVNPTLGAISSYLYDYSGDIDSIRRMAYFYCLYGQGIPFDIAYMGLLPFHRNAPVYATDVPPIAARNATPENDRLPEWVTRRTDPISGFVAGLWPWLRQGWEFVEEPENEEAIPAEHIRDAIPYLLPSQFTSFSRDGAEILIRKFHMEGN</sequence>
<dbReference type="Gene3D" id="3.40.50.1460">
    <property type="match status" value="1"/>
</dbReference>
<protein>
    <recommendedName>
        <fullName evidence="3">Caspase domain-containing protein</fullName>
    </recommendedName>
</protein>
<reference evidence="1 2" key="1">
    <citation type="submission" date="2006-05" db="EMBL/GenBank/DDBJ databases">
        <authorList>
            <person name="King G."/>
            <person name="Ferriera S."/>
            <person name="Johnson J."/>
            <person name="Kravitz S."/>
            <person name="Beeson K."/>
            <person name="Sutton G."/>
            <person name="Rogers Y.-H."/>
            <person name="Friedman R."/>
            <person name="Frazier M."/>
            <person name="Venter J.C."/>
        </authorList>
    </citation>
    <scope>NUCLEOTIDE SEQUENCE [LARGE SCALE GENOMIC DNA]</scope>
    <source>
        <strain evidence="2">ATCC 25650 / DSM 13394 / JCM 20685 / NBRC 16684 / NCIMB 2208 / IAM 12614 / B1</strain>
    </source>
</reference>
<dbReference type="EMBL" id="AAUW01000012">
    <property type="protein sequence ID" value="EAV42779.1"/>
    <property type="molecule type" value="Genomic_DNA"/>
</dbReference>